<comment type="caution">
    <text evidence="1">The sequence shown here is derived from an EMBL/GenBank/DDBJ whole genome shotgun (WGS) entry which is preliminary data.</text>
</comment>
<reference evidence="2" key="1">
    <citation type="journal article" date="2023" name="Hortic. Res.">
        <title>A chromosome-level phased genome enabling allele-level studies in sweet orange: a case study on citrus Huanglongbing tolerance.</title>
        <authorList>
            <person name="Wu B."/>
            <person name="Yu Q."/>
            <person name="Deng Z."/>
            <person name="Duan Y."/>
            <person name="Luo F."/>
            <person name="Gmitter F. Jr."/>
        </authorList>
    </citation>
    <scope>NUCLEOTIDE SEQUENCE [LARGE SCALE GENOMIC DNA]</scope>
    <source>
        <strain evidence="2">cv. Valencia</strain>
    </source>
</reference>
<accession>A0ACB8MM18</accession>
<evidence type="ECO:0000313" key="2">
    <source>
        <dbReference type="Proteomes" id="UP000829398"/>
    </source>
</evidence>
<proteinExistence type="predicted"/>
<name>A0ACB8MM18_CITSI</name>
<organism evidence="1 2">
    <name type="scientific">Citrus sinensis</name>
    <name type="common">Sweet orange</name>
    <name type="synonym">Citrus aurantium var. sinensis</name>
    <dbReference type="NCBI Taxonomy" id="2711"/>
    <lineage>
        <taxon>Eukaryota</taxon>
        <taxon>Viridiplantae</taxon>
        <taxon>Streptophyta</taxon>
        <taxon>Embryophyta</taxon>
        <taxon>Tracheophyta</taxon>
        <taxon>Spermatophyta</taxon>
        <taxon>Magnoliopsida</taxon>
        <taxon>eudicotyledons</taxon>
        <taxon>Gunneridae</taxon>
        <taxon>Pentapetalae</taxon>
        <taxon>rosids</taxon>
        <taxon>malvids</taxon>
        <taxon>Sapindales</taxon>
        <taxon>Rutaceae</taxon>
        <taxon>Aurantioideae</taxon>
        <taxon>Citrus</taxon>
    </lineage>
</organism>
<sequence>MSLKLDSVSTLLNEPDAAPVHSVTLFVALVSACIVIGHLLQKTRWMNQSVTALAFGLCTATVIILTTNGKISDILLFDEDLFFICLLPPIIFNAGFQVKKKQFFQNFIIINLFGVVGTLISFGIISIVQFAWCFAHTYKMLYVNAYRLFWWQVDLSSLGAILSATDTVCTLQVLNQEDTPLLYSLVFGEGVVNDATSIVLFNAIQKFSVHVTPDTVMQFTGSFLYLFSLSTLLGIAVGLMSAYIIRKLYFGRHSTDREVALMILMAYLSYVMADLFQLSGILTVFFCGIVMSHYTWHNITESSRVTTKHTFATLSFISETFIFLYVGMDALDMEKWKIVKGSPGTSVAVSSTLLGLVLVGRAASVFSVSFLSNLANDSPIDKIGFKQQVTIWWAGLMRGAVSVALAYNKFTSSGHTQRPKNAIMITSTITIVLFSNVVSDFAANPYNHRNSLSWLTSTKLYLLLIDENLQVFGLLTKPLVRLMLQPREESSEISSPKSSSALLPLLANGQDLASELDSVGGGISIRRPSSLTMLITKPTSTVHYYWRKFDNAVMRPIFGGGGEESPPNDILH</sequence>
<gene>
    <name evidence="1" type="ORF">KPL71_010197</name>
</gene>
<dbReference type="EMBL" id="CM039172">
    <property type="protein sequence ID" value="KAH9786205.1"/>
    <property type="molecule type" value="Genomic_DNA"/>
</dbReference>
<protein>
    <submittedName>
        <fullName evidence="1">Sodium/hydrogen exchanger</fullName>
    </submittedName>
</protein>
<evidence type="ECO:0000313" key="1">
    <source>
        <dbReference type="EMBL" id="KAH9786205.1"/>
    </source>
</evidence>
<keyword evidence="2" id="KW-1185">Reference proteome</keyword>
<dbReference type="Proteomes" id="UP000829398">
    <property type="component" value="Chromosome 3"/>
</dbReference>